<name>A0A917BIS6_9MICO</name>
<reference evidence="1" key="1">
    <citation type="journal article" date="2014" name="Int. J. Syst. Evol. Microbiol.">
        <title>Complete genome sequence of Corynebacterium casei LMG S-19264T (=DSM 44701T), isolated from a smear-ripened cheese.</title>
        <authorList>
            <consortium name="US DOE Joint Genome Institute (JGI-PGF)"/>
            <person name="Walter F."/>
            <person name="Albersmeier A."/>
            <person name="Kalinowski J."/>
            <person name="Ruckert C."/>
        </authorList>
    </citation>
    <scope>NUCLEOTIDE SEQUENCE</scope>
    <source>
        <strain evidence="1">CGMCC 1.12160</strain>
    </source>
</reference>
<gene>
    <name evidence="1" type="ORF">GCM10011366_09710</name>
</gene>
<comment type="caution">
    <text evidence="1">The sequence shown here is derived from an EMBL/GenBank/DDBJ whole genome shotgun (WGS) entry which is preliminary data.</text>
</comment>
<evidence type="ECO:0008006" key="3">
    <source>
        <dbReference type="Google" id="ProtNLM"/>
    </source>
</evidence>
<protein>
    <recommendedName>
        <fullName evidence="3">Hemerythrin HHE cation binding domain-containing protein</fullName>
    </recommendedName>
</protein>
<proteinExistence type="predicted"/>
<keyword evidence="2" id="KW-1185">Reference proteome</keyword>
<evidence type="ECO:0000313" key="1">
    <source>
        <dbReference type="EMBL" id="GGF44012.1"/>
    </source>
</evidence>
<dbReference type="Proteomes" id="UP000605670">
    <property type="component" value="Unassembled WGS sequence"/>
</dbReference>
<evidence type="ECO:0000313" key="2">
    <source>
        <dbReference type="Proteomes" id="UP000605670"/>
    </source>
</evidence>
<accession>A0A917BIS6</accession>
<dbReference type="AlphaFoldDB" id="A0A917BIS6"/>
<organism evidence="1 2">
    <name type="scientific">Ornithinimicrobium tianjinense</name>
    <dbReference type="NCBI Taxonomy" id="1195761"/>
    <lineage>
        <taxon>Bacteria</taxon>
        <taxon>Bacillati</taxon>
        <taxon>Actinomycetota</taxon>
        <taxon>Actinomycetes</taxon>
        <taxon>Micrococcales</taxon>
        <taxon>Ornithinimicrobiaceae</taxon>
        <taxon>Ornithinimicrobium</taxon>
    </lineage>
</organism>
<dbReference type="EMBL" id="BMEM01000001">
    <property type="protein sequence ID" value="GGF44012.1"/>
    <property type="molecule type" value="Genomic_DNA"/>
</dbReference>
<dbReference type="RefSeq" id="WP_188428430.1">
    <property type="nucleotide sequence ID" value="NZ_BAABKH010000005.1"/>
</dbReference>
<sequence length="157" mass="17337">MAAQPDATFAEYLEQVRAHRAELHESVSAVDAALVEEGDRADWLQRLRTAMVELAHDFRDHVELTERPGGLYDTVRSSANRLVPAVDRLADDHTALVEDIAVAIRRLEAMPRGDVLDEVLAQVRSELGGLVERLVRHRKRGGELVHEAFAVDLGGSG</sequence>
<reference evidence="1" key="2">
    <citation type="submission" date="2020-09" db="EMBL/GenBank/DDBJ databases">
        <authorList>
            <person name="Sun Q."/>
            <person name="Zhou Y."/>
        </authorList>
    </citation>
    <scope>NUCLEOTIDE SEQUENCE</scope>
    <source>
        <strain evidence="1">CGMCC 1.12160</strain>
    </source>
</reference>